<dbReference type="AlphaFoldDB" id="A0A9Q1FGS4"/>
<name>A0A9Q1FGS4_SYNKA</name>
<feature type="region of interest" description="Disordered" evidence="1">
    <location>
        <begin position="1"/>
        <end position="31"/>
    </location>
</feature>
<organism evidence="2 3">
    <name type="scientific">Synaphobranchus kaupii</name>
    <name type="common">Kaup's arrowtooth eel</name>
    <dbReference type="NCBI Taxonomy" id="118154"/>
    <lineage>
        <taxon>Eukaryota</taxon>
        <taxon>Metazoa</taxon>
        <taxon>Chordata</taxon>
        <taxon>Craniata</taxon>
        <taxon>Vertebrata</taxon>
        <taxon>Euteleostomi</taxon>
        <taxon>Actinopterygii</taxon>
        <taxon>Neopterygii</taxon>
        <taxon>Teleostei</taxon>
        <taxon>Anguilliformes</taxon>
        <taxon>Synaphobranchidae</taxon>
        <taxon>Synaphobranchus</taxon>
    </lineage>
</organism>
<evidence type="ECO:0000313" key="2">
    <source>
        <dbReference type="EMBL" id="KAJ8358596.1"/>
    </source>
</evidence>
<evidence type="ECO:0000256" key="1">
    <source>
        <dbReference type="SAM" id="MobiDB-lite"/>
    </source>
</evidence>
<reference evidence="2" key="1">
    <citation type="journal article" date="2023" name="Science">
        <title>Genome structures resolve the early diversification of teleost fishes.</title>
        <authorList>
            <person name="Parey E."/>
            <person name="Louis A."/>
            <person name="Montfort J."/>
            <person name="Bouchez O."/>
            <person name="Roques C."/>
            <person name="Iampietro C."/>
            <person name="Lluch J."/>
            <person name="Castinel A."/>
            <person name="Donnadieu C."/>
            <person name="Desvignes T."/>
            <person name="Floi Bucao C."/>
            <person name="Jouanno E."/>
            <person name="Wen M."/>
            <person name="Mejri S."/>
            <person name="Dirks R."/>
            <person name="Jansen H."/>
            <person name="Henkel C."/>
            <person name="Chen W.J."/>
            <person name="Zahm M."/>
            <person name="Cabau C."/>
            <person name="Klopp C."/>
            <person name="Thompson A.W."/>
            <person name="Robinson-Rechavi M."/>
            <person name="Braasch I."/>
            <person name="Lecointre G."/>
            <person name="Bobe J."/>
            <person name="Postlethwait J.H."/>
            <person name="Berthelot C."/>
            <person name="Roest Crollius H."/>
            <person name="Guiguen Y."/>
        </authorList>
    </citation>
    <scope>NUCLEOTIDE SEQUENCE</scope>
    <source>
        <strain evidence="2">WJC10195</strain>
    </source>
</reference>
<comment type="caution">
    <text evidence="2">The sequence shown here is derived from an EMBL/GenBank/DDBJ whole genome shotgun (WGS) entry which is preliminary data.</text>
</comment>
<evidence type="ECO:0000313" key="3">
    <source>
        <dbReference type="Proteomes" id="UP001152622"/>
    </source>
</evidence>
<sequence length="73" mass="8246">MRVLCKREGNTQCTANQPARGKKPYTRSSNQTVVPVSQVRWYAVQHQAGSHQTEELTMRRRSRKSPDGGAVYA</sequence>
<keyword evidence="3" id="KW-1185">Reference proteome</keyword>
<gene>
    <name evidence="2" type="ORF">SKAU_G00151210</name>
</gene>
<feature type="region of interest" description="Disordered" evidence="1">
    <location>
        <begin position="46"/>
        <end position="73"/>
    </location>
</feature>
<dbReference type="EMBL" id="JAINUF010000005">
    <property type="protein sequence ID" value="KAJ8358596.1"/>
    <property type="molecule type" value="Genomic_DNA"/>
</dbReference>
<protein>
    <submittedName>
        <fullName evidence="2">Uncharacterized protein</fullName>
    </submittedName>
</protein>
<accession>A0A9Q1FGS4</accession>
<proteinExistence type="predicted"/>
<dbReference type="Proteomes" id="UP001152622">
    <property type="component" value="Chromosome 5"/>
</dbReference>